<evidence type="ECO:0000256" key="4">
    <source>
        <dbReference type="ARBA" id="ARBA00022827"/>
    </source>
</evidence>
<dbReference type="PANTHER" id="PTHR43429">
    <property type="entry name" value="PYRIDINE NUCLEOTIDE-DISULFIDE OXIDOREDUCTASE DOMAIN-CONTAINING"/>
    <property type="match status" value="1"/>
</dbReference>
<comment type="similarity">
    <text evidence="2">Belongs to the class-III pyridine nucleotide-disulfide oxidoreductase family.</text>
</comment>
<dbReference type="InterPro" id="IPR016156">
    <property type="entry name" value="FAD/NAD-linked_Rdtase_dimer_sf"/>
</dbReference>
<dbReference type="InterPro" id="IPR036188">
    <property type="entry name" value="FAD/NAD-bd_sf"/>
</dbReference>
<keyword evidence="4" id="KW-0274">FAD</keyword>
<evidence type="ECO:0000259" key="7">
    <source>
        <dbReference type="Pfam" id="PF02852"/>
    </source>
</evidence>
<dbReference type="Pfam" id="PF02852">
    <property type="entry name" value="Pyr_redox_dim"/>
    <property type="match status" value="1"/>
</dbReference>
<dbReference type="InterPro" id="IPR004099">
    <property type="entry name" value="Pyr_nucl-diS_OxRdtase_dimer"/>
</dbReference>
<dbReference type="GO" id="GO:0016491">
    <property type="term" value="F:oxidoreductase activity"/>
    <property type="evidence" value="ECO:0007669"/>
    <property type="project" value="UniProtKB-KW"/>
</dbReference>
<keyword evidence="5" id="KW-0560">Oxidoreductase</keyword>
<evidence type="ECO:0000256" key="2">
    <source>
        <dbReference type="ARBA" id="ARBA00009130"/>
    </source>
</evidence>
<dbReference type="SUPFAM" id="SSF51905">
    <property type="entry name" value="FAD/NAD(P)-binding domain"/>
    <property type="match status" value="1"/>
</dbReference>
<organism evidence="9 10">
    <name type="scientific">Proteiniclasticum ruminis</name>
    <dbReference type="NCBI Taxonomy" id="398199"/>
    <lineage>
        <taxon>Bacteria</taxon>
        <taxon>Bacillati</taxon>
        <taxon>Bacillota</taxon>
        <taxon>Clostridia</taxon>
        <taxon>Eubacteriales</taxon>
        <taxon>Clostridiaceae</taxon>
        <taxon>Proteiniclasticum</taxon>
    </lineage>
</organism>
<proteinExistence type="inferred from homology"/>
<gene>
    <name evidence="9" type="ORF">SAMN05421804_104254</name>
</gene>
<dbReference type="SUPFAM" id="SSF55424">
    <property type="entry name" value="FAD/NAD-linked reductases, dimerisation (C-terminal) domain"/>
    <property type="match status" value="1"/>
</dbReference>
<dbReference type="InterPro" id="IPR050260">
    <property type="entry name" value="FAD-bd_OxRdtase"/>
</dbReference>
<dbReference type="PRINTS" id="PR00469">
    <property type="entry name" value="PNDRDTASEII"/>
</dbReference>
<comment type="cofactor">
    <cofactor evidence="1">
        <name>FAD</name>
        <dbReference type="ChEBI" id="CHEBI:57692"/>
    </cofactor>
</comment>
<dbReference type="InterPro" id="IPR023753">
    <property type="entry name" value="FAD/NAD-binding_dom"/>
</dbReference>
<evidence type="ECO:0000256" key="6">
    <source>
        <dbReference type="ARBA" id="ARBA00023284"/>
    </source>
</evidence>
<feature type="domain" description="Pyridine nucleotide-disulphide oxidoreductase dimerisation" evidence="7">
    <location>
        <begin position="334"/>
        <end position="436"/>
    </location>
</feature>
<evidence type="ECO:0000259" key="8">
    <source>
        <dbReference type="Pfam" id="PF07992"/>
    </source>
</evidence>
<evidence type="ECO:0000256" key="1">
    <source>
        <dbReference type="ARBA" id="ARBA00001974"/>
    </source>
</evidence>
<dbReference type="EMBL" id="FNDZ01000004">
    <property type="protein sequence ID" value="SDI81700.1"/>
    <property type="molecule type" value="Genomic_DNA"/>
</dbReference>
<sequence length="460" mass="50471">MSLYSMNIVIIGGVATGLTAAYSIRKNLPSSKITILERGEDISYGACGFPYYIEGLIEKEEKLIAKDAAEVLHDGFDLKLRHEVIDVDFDRKEITVRNLSLEENLKLSYDKLVIATGANAKRLPFFQGMKGVFPLNTLEDANHIKKYIEEAKPGKAVIIGGGNKGIELLETLTLLAVDTQVVEFLPRILGRYDEEFSELLLKELKGEGHKIHTSEQVTGAEASEKGFVKNVVTDQRTYEAELVIESIGLIPNTDFLQGKGLRMEKGAIVTDRYGRTSIEDVYAGGDCALIFDHMSGQNTYLPLGTNANKMGRLIGLSIAGKEPAFKGVQGSAMLKVFEFEMAMTGLTDQRAAELGLPFDSVMVRTRNKSGYYPGGTEFFVKVTFDRNTGKILGGQVFGREGSAMRIQALVASVHAGLTVGDLEYMDFGYIPPLNSVWDSLNIAGRKAAEKLEIRRRGATS</sequence>
<evidence type="ECO:0000313" key="9">
    <source>
        <dbReference type="EMBL" id="SDI81700.1"/>
    </source>
</evidence>
<evidence type="ECO:0000256" key="3">
    <source>
        <dbReference type="ARBA" id="ARBA00022630"/>
    </source>
</evidence>
<keyword evidence="6" id="KW-0676">Redox-active center</keyword>
<dbReference type="PANTHER" id="PTHR43429:SF1">
    <property type="entry name" value="NAD(P)H SULFUR OXIDOREDUCTASE (COA-DEPENDENT)"/>
    <property type="match status" value="1"/>
</dbReference>
<feature type="domain" description="FAD/NAD(P)-binding" evidence="8">
    <location>
        <begin position="6"/>
        <end position="307"/>
    </location>
</feature>
<keyword evidence="3" id="KW-0285">Flavoprotein</keyword>
<accession>A0A1G8NQC4</accession>
<dbReference type="PRINTS" id="PR00368">
    <property type="entry name" value="FADPNR"/>
</dbReference>
<evidence type="ECO:0000256" key="5">
    <source>
        <dbReference type="ARBA" id="ARBA00023002"/>
    </source>
</evidence>
<dbReference type="AlphaFoldDB" id="A0A1G8NQC4"/>
<evidence type="ECO:0000313" key="10">
    <source>
        <dbReference type="Proteomes" id="UP000183255"/>
    </source>
</evidence>
<dbReference type="Pfam" id="PF07992">
    <property type="entry name" value="Pyr_redox_2"/>
    <property type="match status" value="1"/>
</dbReference>
<name>A0A1G8NQC4_9CLOT</name>
<dbReference type="Gene3D" id="3.50.50.60">
    <property type="entry name" value="FAD/NAD(P)-binding domain"/>
    <property type="match status" value="2"/>
</dbReference>
<dbReference type="Proteomes" id="UP000183255">
    <property type="component" value="Unassembled WGS sequence"/>
</dbReference>
<protein>
    <submittedName>
        <fullName evidence="9">NADPH-dependent 2,4-dienoyl-CoA reductase, sulfur reductase</fullName>
    </submittedName>
</protein>
<reference evidence="9 10" key="1">
    <citation type="submission" date="2016-10" db="EMBL/GenBank/DDBJ databases">
        <authorList>
            <person name="de Groot N.N."/>
        </authorList>
    </citation>
    <scope>NUCLEOTIDE SEQUENCE [LARGE SCALE GENOMIC DNA]</scope>
    <source>
        <strain evidence="9 10">CGMCC 1.5058</strain>
    </source>
</reference>